<dbReference type="SMART" id="SM00356">
    <property type="entry name" value="ZnF_C3H1"/>
    <property type="match status" value="1"/>
</dbReference>
<keyword evidence="9" id="KW-0804">Transcription</keyword>
<dbReference type="Proteomes" id="UP000694557">
    <property type="component" value="Unassembled WGS sequence"/>
</dbReference>
<dbReference type="PROSITE" id="PS50103">
    <property type="entry name" value="ZF_C3H1"/>
    <property type="match status" value="1"/>
</dbReference>
<evidence type="ECO:0000256" key="2">
    <source>
        <dbReference type="ARBA" id="ARBA00022414"/>
    </source>
</evidence>
<dbReference type="PROSITE" id="PS50174">
    <property type="entry name" value="G_PATCH"/>
    <property type="match status" value="1"/>
</dbReference>
<evidence type="ECO:0000313" key="16">
    <source>
        <dbReference type="Proteomes" id="UP000694557"/>
    </source>
</evidence>
<dbReference type="Gene3D" id="2.30.30.1190">
    <property type="match status" value="1"/>
</dbReference>
<keyword evidence="5 11" id="KW-0863">Zinc-finger</keyword>
<evidence type="ECO:0000256" key="3">
    <source>
        <dbReference type="ARBA" id="ARBA00022491"/>
    </source>
</evidence>
<feature type="region of interest" description="Disordered" evidence="12">
    <location>
        <begin position="274"/>
        <end position="293"/>
    </location>
</feature>
<evidence type="ECO:0000259" key="13">
    <source>
        <dbReference type="PROSITE" id="PS50103"/>
    </source>
</evidence>
<keyword evidence="3" id="KW-0678">Repressor</keyword>
<sequence length="533" mass="58463">MDEGTLETAITAYSAQLQQVESALLAGLDPSQQADLLKLKEDLSQLIELTEASLVSVKKSRLLATLEEDDGLQSLATGTPANGGLDNEFAAFYSEVGEVSGSSSDMREREDEREDEDDGEVEDDDEVEGEVDALSGTKVRAPYRTSWGTLEYHNAMIVGTESCDRNEAQVRVLYVHPTQKSMKPCPFFLEDKCRFADNCRFSHGEVVYVSELREFLESNLTNLQEGSSCLARQDDGIWYSGKITDIDNDFYTVKFDSALLKNVMVEADGVIPPLREDDMPSCSDSEDDDNGEGEAAFPIVLTQEEDWAPSGSSSAFGGWEAHTRGIGSKLMLKMGYEYGKGLGKTSEGRVEPVLAVVLPKGKSLDQCAELTARKTQSKVAKGKDGQKVSRNKRTRKARAHNTGGCHNVFDFLNRKLGNGDANPEAGGTCGPPPSHTPSSQGAGVEAYKGGKSTKRNLNVKLFQAAERVTQTEREIQRLTESLSRRTGRDSSMVTHLEEKLSAARSLLVQQKAQELSAQRENRKADTHKKMTEF</sequence>
<dbReference type="GO" id="GO:0005634">
    <property type="term" value="C:nucleus"/>
    <property type="evidence" value="ECO:0007669"/>
    <property type="project" value="UniProtKB-SubCell"/>
</dbReference>
<evidence type="ECO:0000259" key="14">
    <source>
        <dbReference type="PROSITE" id="PS50174"/>
    </source>
</evidence>
<feature type="region of interest" description="Disordered" evidence="12">
    <location>
        <begin position="511"/>
        <end position="533"/>
    </location>
</feature>
<evidence type="ECO:0000256" key="12">
    <source>
        <dbReference type="SAM" id="MobiDB-lite"/>
    </source>
</evidence>
<dbReference type="PANTHER" id="PTHR46297:SF1">
    <property type="entry name" value="ZINC FINGER CCCH-TYPE WITH G PATCH DOMAIN-CONTAINING PROTEIN"/>
    <property type="match status" value="1"/>
</dbReference>
<feature type="region of interest" description="Disordered" evidence="12">
    <location>
        <begin position="416"/>
        <end position="450"/>
    </location>
</feature>
<protein>
    <recommendedName>
        <fullName evidence="2">Zinc finger CCCH-type with G patch domain-containing protein</fullName>
    </recommendedName>
</protein>
<dbReference type="GO" id="GO:0001227">
    <property type="term" value="F:DNA-binding transcription repressor activity, RNA polymerase II-specific"/>
    <property type="evidence" value="ECO:0007669"/>
    <property type="project" value="TreeGrafter"/>
</dbReference>
<keyword evidence="6 11" id="KW-0862">Zinc</keyword>
<feature type="region of interest" description="Disordered" evidence="12">
    <location>
        <begin position="97"/>
        <end position="131"/>
    </location>
</feature>
<dbReference type="InterPro" id="IPR000571">
    <property type="entry name" value="Znf_CCCH"/>
</dbReference>
<comment type="subcellular location">
    <subcellularLocation>
        <location evidence="1">Nucleus</location>
    </subcellularLocation>
</comment>
<dbReference type="GO" id="GO:0000978">
    <property type="term" value="F:RNA polymerase II cis-regulatory region sequence-specific DNA binding"/>
    <property type="evidence" value="ECO:0007669"/>
    <property type="project" value="TreeGrafter"/>
</dbReference>
<reference evidence="15" key="1">
    <citation type="submission" date="2025-08" db="UniProtKB">
        <authorList>
            <consortium name="Ensembl"/>
        </authorList>
    </citation>
    <scope>IDENTIFICATION</scope>
</reference>
<dbReference type="PANTHER" id="PTHR46297">
    <property type="entry name" value="ZINC FINGER CCCH-TYPE WITH G PATCH DOMAIN-CONTAINING PROTEIN"/>
    <property type="match status" value="1"/>
</dbReference>
<dbReference type="Pfam" id="PF18044">
    <property type="entry name" value="zf-CCCH_4"/>
    <property type="match status" value="1"/>
</dbReference>
<evidence type="ECO:0000256" key="8">
    <source>
        <dbReference type="ARBA" id="ARBA00023125"/>
    </source>
</evidence>
<dbReference type="AlphaFoldDB" id="A0A8C7J0F7"/>
<dbReference type="RefSeq" id="XP_020314997.1">
    <property type="nucleotide sequence ID" value="XM_020459408.2"/>
</dbReference>
<dbReference type="GO" id="GO:0008270">
    <property type="term" value="F:zinc ion binding"/>
    <property type="evidence" value="ECO:0007669"/>
    <property type="project" value="UniProtKB-KW"/>
</dbReference>
<dbReference type="CDD" id="cd20384">
    <property type="entry name" value="Tudor_ZGPAT"/>
    <property type="match status" value="1"/>
</dbReference>
<feature type="region of interest" description="Disordered" evidence="12">
    <location>
        <begin position="375"/>
        <end position="402"/>
    </location>
</feature>
<evidence type="ECO:0000256" key="1">
    <source>
        <dbReference type="ARBA" id="ARBA00004123"/>
    </source>
</evidence>
<feature type="compositionally biased region" description="Basic and acidic residues" evidence="12">
    <location>
        <begin position="517"/>
        <end position="533"/>
    </location>
</feature>
<keyword evidence="16" id="KW-1185">Reference proteome</keyword>
<evidence type="ECO:0000256" key="4">
    <source>
        <dbReference type="ARBA" id="ARBA00022723"/>
    </source>
</evidence>
<dbReference type="CTD" id="84619"/>
<proteinExistence type="predicted"/>
<feature type="compositionally biased region" description="Acidic residues" evidence="12">
    <location>
        <begin position="111"/>
        <end position="131"/>
    </location>
</feature>
<dbReference type="GeneID" id="109869329"/>
<dbReference type="Ensembl" id="ENSOKIT00005084468.1">
    <property type="protein sequence ID" value="ENSOKIP00005079283.1"/>
    <property type="gene ID" value="ENSOKIG00005034231.1"/>
</dbReference>
<name>A0A8C7J0F7_ONCKI</name>
<dbReference type="Gene3D" id="2.30.30.140">
    <property type="match status" value="1"/>
</dbReference>
<dbReference type="KEGG" id="oki:109869329"/>
<feature type="compositionally biased region" description="Basic residues" evidence="12">
    <location>
        <begin position="389"/>
        <end position="399"/>
    </location>
</feature>
<reference evidence="15" key="2">
    <citation type="submission" date="2025-09" db="UniProtKB">
        <authorList>
            <consortium name="Ensembl"/>
        </authorList>
    </citation>
    <scope>IDENTIFICATION</scope>
</reference>
<feature type="zinc finger region" description="C3H1-type" evidence="11">
    <location>
        <begin position="179"/>
        <end position="206"/>
    </location>
</feature>
<accession>A0A8C7J0F7</accession>
<evidence type="ECO:0000256" key="7">
    <source>
        <dbReference type="ARBA" id="ARBA00023015"/>
    </source>
</evidence>
<evidence type="ECO:0000256" key="10">
    <source>
        <dbReference type="ARBA" id="ARBA00023242"/>
    </source>
</evidence>
<dbReference type="InterPro" id="IPR041367">
    <property type="entry name" value="Znf-CCCH_4"/>
</dbReference>
<organism evidence="15 16">
    <name type="scientific">Oncorhynchus kisutch</name>
    <name type="common">Coho salmon</name>
    <name type="synonym">Salmo kisutch</name>
    <dbReference type="NCBI Taxonomy" id="8019"/>
    <lineage>
        <taxon>Eukaryota</taxon>
        <taxon>Metazoa</taxon>
        <taxon>Chordata</taxon>
        <taxon>Craniata</taxon>
        <taxon>Vertebrata</taxon>
        <taxon>Euteleostomi</taxon>
        <taxon>Actinopterygii</taxon>
        <taxon>Neopterygii</taxon>
        <taxon>Teleostei</taxon>
        <taxon>Protacanthopterygii</taxon>
        <taxon>Salmoniformes</taxon>
        <taxon>Salmonidae</taxon>
        <taxon>Salmoninae</taxon>
        <taxon>Oncorhynchus</taxon>
    </lineage>
</organism>
<evidence type="ECO:0000256" key="6">
    <source>
        <dbReference type="ARBA" id="ARBA00022833"/>
    </source>
</evidence>
<keyword evidence="8" id="KW-0238">DNA-binding</keyword>
<feature type="domain" description="G-patch" evidence="14">
    <location>
        <begin position="323"/>
        <end position="369"/>
    </location>
</feature>
<gene>
    <name evidence="15" type="primary">ZGPAT</name>
    <name evidence="15" type="synonym">zgpat</name>
</gene>
<dbReference type="Pfam" id="PF01585">
    <property type="entry name" value="G-patch"/>
    <property type="match status" value="1"/>
</dbReference>
<evidence type="ECO:0000313" key="15">
    <source>
        <dbReference type="Ensembl" id="ENSOKIP00005079283.1"/>
    </source>
</evidence>
<dbReference type="GeneTree" id="ENSGT00390000000732"/>
<dbReference type="SMART" id="SM00443">
    <property type="entry name" value="G_patch"/>
    <property type="match status" value="1"/>
</dbReference>
<feature type="domain" description="C3H1-type" evidence="13">
    <location>
        <begin position="179"/>
        <end position="206"/>
    </location>
</feature>
<keyword evidence="7" id="KW-0805">Transcription regulation</keyword>
<evidence type="ECO:0000256" key="5">
    <source>
        <dbReference type="ARBA" id="ARBA00022771"/>
    </source>
</evidence>
<evidence type="ECO:0000256" key="9">
    <source>
        <dbReference type="ARBA" id="ARBA00023163"/>
    </source>
</evidence>
<dbReference type="InterPro" id="IPR000467">
    <property type="entry name" value="G_patch_dom"/>
</dbReference>
<evidence type="ECO:0000256" key="11">
    <source>
        <dbReference type="PROSITE-ProRule" id="PRU00723"/>
    </source>
</evidence>
<keyword evidence="10" id="KW-0539">Nucleus</keyword>
<keyword evidence="4 11" id="KW-0479">Metal-binding</keyword>